<dbReference type="GO" id="GO:0004523">
    <property type="term" value="F:RNA-DNA hybrid ribonuclease activity"/>
    <property type="evidence" value="ECO:0007669"/>
    <property type="project" value="InterPro"/>
</dbReference>
<reference evidence="2" key="1">
    <citation type="submission" date="2017-07" db="EMBL/GenBank/DDBJ databases">
        <title>Taro Niue Genome Assembly and Annotation.</title>
        <authorList>
            <person name="Atibalentja N."/>
            <person name="Keating K."/>
            <person name="Fields C.J."/>
        </authorList>
    </citation>
    <scope>NUCLEOTIDE SEQUENCE</scope>
    <source>
        <strain evidence="2">Niue_2</strain>
        <tissue evidence="2">Leaf</tissue>
    </source>
</reference>
<dbReference type="PANTHER" id="PTHR47723:SF19">
    <property type="entry name" value="POLYNUCLEOTIDYL TRANSFERASE, RIBONUCLEASE H-LIKE SUPERFAMILY PROTEIN"/>
    <property type="match status" value="1"/>
</dbReference>
<gene>
    <name evidence="2" type="ORF">Taro_049247</name>
</gene>
<evidence type="ECO:0000259" key="1">
    <source>
        <dbReference type="PROSITE" id="PS50879"/>
    </source>
</evidence>
<proteinExistence type="predicted"/>
<dbReference type="EMBL" id="NMUH01006940">
    <property type="protein sequence ID" value="MQM16291.1"/>
    <property type="molecule type" value="Genomic_DNA"/>
</dbReference>
<dbReference type="InterPro" id="IPR026960">
    <property type="entry name" value="RVT-Znf"/>
</dbReference>
<keyword evidence="3" id="KW-1185">Reference proteome</keyword>
<dbReference type="InterPro" id="IPR002156">
    <property type="entry name" value="RNaseH_domain"/>
</dbReference>
<evidence type="ECO:0000313" key="2">
    <source>
        <dbReference type="EMBL" id="MQM16291.1"/>
    </source>
</evidence>
<dbReference type="InterPro" id="IPR053151">
    <property type="entry name" value="RNase_H-like"/>
</dbReference>
<dbReference type="AlphaFoldDB" id="A0A843XAD6"/>
<dbReference type="Gene3D" id="3.30.420.10">
    <property type="entry name" value="Ribonuclease H-like superfamily/Ribonuclease H"/>
    <property type="match status" value="1"/>
</dbReference>
<dbReference type="Pfam" id="PF13456">
    <property type="entry name" value="RVT_3"/>
    <property type="match status" value="1"/>
</dbReference>
<dbReference type="SUPFAM" id="SSF53098">
    <property type="entry name" value="Ribonuclease H-like"/>
    <property type="match status" value="1"/>
</dbReference>
<dbReference type="OrthoDB" id="1305444at2759"/>
<dbReference type="GO" id="GO:0003676">
    <property type="term" value="F:nucleic acid binding"/>
    <property type="evidence" value="ECO:0007669"/>
    <property type="project" value="InterPro"/>
</dbReference>
<protein>
    <recommendedName>
        <fullName evidence="1">RNase H type-1 domain-containing protein</fullName>
    </recommendedName>
</protein>
<evidence type="ECO:0000313" key="3">
    <source>
        <dbReference type="Proteomes" id="UP000652761"/>
    </source>
</evidence>
<dbReference type="InterPro" id="IPR044730">
    <property type="entry name" value="RNase_H-like_dom_plant"/>
</dbReference>
<dbReference type="InterPro" id="IPR012337">
    <property type="entry name" value="RNaseH-like_sf"/>
</dbReference>
<dbReference type="CDD" id="cd06222">
    <property type="entry name" value="RNase_H_like"/>
    <property type="match status" value="1"/>
</dbReference>
<sequence length="370" mass="41629">MFTTSSAYDLLAMHGVKRTQLVHLWHPTFYRRVAIFSWKLLYRAIPVDSRISDHGVAMVSRCSCCSEPSSEDLNHLFISSDLASKLWRWAASTLNIQLSYQDNITSRLWHVMCQSNPNTPHGFITVYSTMLILWEIWRSRRSLRFEGKKLSFDRKTHNIRYMLSLSLEAATFKVSSPDQKLQDIYSLGFSPNIKQVSFKLIRWIPPSKGLVLNVDGASKGNPGACGGGGCVRDCNGNLLFAFAHYYRFGSNLVVESRSLCDGLRLALEHGFHLAEIRSDSLTLVTSISSGKVPSWECLHWWRDALSIIQTFHLNINHIYRQANQLADALANVACTSHSNVLYFSTGSLPPSCKGPLTMDRSGVPSLMSAF</sequence>
<feature type="domain" description="RNase H type-1" evidence="1">
    <location>
        <begin position="206"/>
        <end position="335"/>
    </location>
</feature>
<organism evidence="2 3">
    <name type="scientific">Colocasia esculenta</name>
    <name type="common">Wild taro</name>
    <name type="synonym">Arum esculentum</name>
    <dbReference type="NCBI Taxonomy" id="4460"/>
    <lineage>
        <taxon>Eukaryota</taxon>
        <taxon>Viridiplantae</taxon>
        <taxon>Streptophyta</taxon>
        <taxon>Embryophyta</taxon>
        <taxon>Tracheophyta</taxon>
        <taxon>Spermatophyta</taxon>
        <taxon>Magnoliopsida</taxon>
        <taxon>Liliopsida</taxon>
        <taxon>Araceae</taxon>
        <taxon>Aroideae</taxon>
        <taxon>Colocasieae</taxon>
        <taxon>Colocasia</taxon>
    </lineage>
</organism>
<dbReference type="Proteomes" id="UP000652761">
    <property type="component" value="Unassembled WGS sequence"/>
</dbReference>
<accession>A0A843XAD6</accession>
<comment type="caution">
    <text evidence="2">The sequence shown here is derived from an EMBL/GenBank/DDBJ whole genome shotgun (WGS) entry which is preliminary data.</text>
</comment>
<name>A0A843XAD6_COLES</name>
<dbReference type="PANTHER" id="PTHR47723">
    <property type="entry name" value="OS05G0353850 PROTEIN"/>
    <property type="match status" value="1"/>
</dbReference>
<dbReference type="PROSITE" id="PS50879">
    <property type="entry name" value="RNASE_H_1"/>
    <property type="match status" value="1"/>
</dbReference>
<dbReference type="InterPro" id="IPR036397">
    <property type="entry name" value="RNaseH_sf"/>
</dbReference>
<dbReference type="Pfam" id="PF13966">
    <property type="entry name" value="zf-RVT"/>
    <property type="match status" value="1"/>
</dbReference>